<feature type="chain" id="PRO_5045228264" evidence="2">
    <location>
        <begin position="28"/>
        <end position="294"/>
    </location>
</feature>
<keyword evidence="5" id="KW-1185">Reference proteome</keyword>
<accession>A0ABY4E542</accession>
<evidence type="ECO:0000259" key="3">
    <source>
        <dbReference type="SMART" id="SM00062"/>
    </source>
</evidence>
<dbReference type="PANTHER" id="PTHR35936">
    <property type="entry name" value="MEMBRANE-BOUND LYTIC MUREIN TRANSGLYCOSYLASE F"/>
    <property type="match status" value="1"/>
</dbReference>
<dbReference type="RefSeq" id="WP_058305349.1">
    <property type="nucleotide sequence ID" value="NZ_CABKVG010000006.1"/>
</dbReference>
<dbReference type="PANTHER" id="PTHR35936:SF19">
    <property type="entry name" value="AMINO-ACID-BINDING PROTEIN YXEM-RELATED"/>
    <property type="match status" value="1"/>
</dbReference>
<evidence type="ECO:0000313" key="5">
    <source>
        <dbReference type="Proteomes" id="UP000832011"/>
    </source>
</evidence>
<protein>
    <submittedName>
        <fullName evidence="4">Transporter substrate-binding domain-containing protein</fullName>
    </submittedName>
</protein>
<gene>
    <name evidence="4" type="ORF">LVJ82_07890</name>
</gene>
<reference evidence="4 5" key="1">
    <citation type="journal article" date="2022" name="Res Sq">
        <title>Evolution of multicellular longitudinally dividing oral cavity symbionts (Neisseriaceae).</title>
        <authorList>
            <person name="Nyongesa S."/>
            <person name="Weber P."/>
            <person name="Bernet E."/>
            <person name="Pullido F."/>
            <person name="Nieckarz M."/>
            <person name="Delaby M."/>
            <person name="Nieves C."/>
            <person name="Viehboeck T."/>
            <person name="Krause N."/>
            <person name="Rivera-Millot A."/>
            <person name="Nakamura A."/>
            <person name="Vischer N."/>
            <person name="VanNieuwenhze M."/>
            <person name="Brun Y."/>
            <person name="Cava F."/>
            <person name="Bulgheresi S."/>
            <person name="Veyrier F."/>
        </authorList>
    </citation>
    <scope>NUCLEOTIDE SEQUENCE [LARGE SCALE GENOMIC DNA]</scope>
    <source>
        <strain evidence="4 5">SN4</strain>
    </source>
</reference>
<proteinExistence type="predicted"/>
<feature type="signal peptide" evidence="2">
    <location>
        <begin position="1"/>
        <end position="27"/>
    </location>
</feature>
<dbReference type="SUPFAM" id="SSF53850">
    <property type="entry name" value="Periplasmic binding protein-like II"/>
    <property type="match status" value="1"/>
</dbReference>
<evidence type="ECO:0000313" key="4">
    <source>
        <dbReference type="EMBL" id="UOO90871.1"/>
    </source>
</evidence>
<evidence type="ECO:0000256" key="1">
    <source>
        <dbReference type="ARBA" id="ARBA00022729"/>
    </source>
</evidence>
<organism evidence="4 5">
    <name type="scientific">Vitreoscilla massiliensis</name>
    <dbReference type="NCBI Taxonomy" id="1689272"/>
    <lineage>
        <taxon>Bacteria</taxon>
        <taxon>Pseudomonadati</taxon>
        <taxon>Pseudomonadota</taxon>
        <taxon>Betaproteobacteria</taxon>
        <taxon>Neisseriales</taxon>
        <taxon>Neisseriaceae</taxon>
        <taxon>Vitreoscilla</taxon>
    </lineage>
</organism>
<keyword evidence="1 2" id="KW-0732">Signal</keyword>
<dbReference type="InterPro" id="IPR001638">
    <property type="entry name" value="Solute-binding_3/MltF_N"/>
</dbReference>
<dbReference type="Pfam" id="PF00497">
    <property type="entry name" value="SBP_bac_3"/>
    <property type="match status" value="1"/>
</dbReference>
<dbReference type="Gene3D" id="3.40.190.10">
    <property type="entry name" value="Periplasmic binding protein-like II"/>
    <property type="match status" value="2"/>
</dbReference>
<evidence type="ECO:0000256" key="2">
    <source>
        <dbReference type="SAM" id="SignalP"/>
    </source>
</evidence>
<dbReference type="EMBL" id="CP091511">
    <property type="protein sequence ID" value="UOO90871.1"/>
    <property type="molecule type" value="Genomic_DNA"/>
</dbReference>
<dbReference type="Proteomes" id="UP000832011">
    <property type="component" value="Chromosome"/>
</dbReference>
<feature type="domain" description="Solute-binding protein family 3/N-terminal" evidence="3">
    <location>
        <begin position="54"/>
        <end position="279"/>
    </location>
</feature>
<dbReference type="PROSITE" id="PS51257">
    <property type="entry name" value="PROKAR_LIPOPROTEIN"/>
    <property type="match status" value="1"/>
</dbReference>
<sequence>MFAYRRLGSLLGWVLSVGLLSACQADADKNSAAETNIAKPSEYMDSSIPSDAPTYLVGTMGSYAPFEFRDENGQSIGFDMDIMYAIAAKQKFNVTVLTHPWEGILNTLNNGERDIIISTVNMTPEREQQYEFTYPYFTMRDTFLVKASNTDINQYQDLVSKQRKVAALAGSSQKDMTIQHGVAAENIITRDSQFLALKEMFADNADAVIGDGAVMDYFALSYADIPTKAFTLPDAPQVSIGIAVKKGNTKLRDQLNNGLKQIYTDGTYDKIYFKWFKKPVPRNFLPWTSGTLAS</sequence>
<dbReference type="SMART" id="SM00062">
    <property type="entry name" value="PBPb"/>
    <property type="match status" value="1"/>
</dbReference>
<name>A0ABY4E542_9NEIS</name>